<evidence type="ECO:0000256" key="1">
    <source>
        <dbReference type="ARBA" id="ARBA00022729"/>
    </source>
</evidence>
<dbReference type="KEGG" id="aaus:EP12_07445"/>
<dbReference type="GeneID" id="78254728"/>
<sequence length="118" mass="13862">MKLQHLLVILGITLTSTACTNWIYRIDVPQGNFLDERDVKKLRVGMTKEQVKYVLGNPVVKDSFDDDTWYYVYDMKRGMRKRGEDFQKQMTINFVDNKVDTVEGDFELSEEFNVPLDN</sequence>
<comment type="similarity">
    <text evidence="4">Belongs to the BamE family.</text>
</comment>
<dbReference type="eggNOG" id="COG2913">
    <property type="taxonomic scope" value="Bacteria"/>
</dbReference>
<feature type="domain" description="Outer membrane protein assembly factor BamE" evidence="5">
    <location>
        <begin position="31"/>
        <end position="102"/>
    </location>
</feature>
<dbReference type="GO" id="GO:0043165">
    <property type="term" value="P:Gram-negative-bacterium-type cell outer membrane assembly"/>
    <property type="evidence" value="ECO:0007669"/>
    <property type="project" value="UniProtKB-UniRule"/>
</dbReference>
<comment type="subcellular location">
    <subcellularLocation>
        <location evidence="4">Cell outer membrane</location>
        <topology evidence="4">Lipid-anchor</topology>
    </subcellularLocation>
</comment>
<evidence type="ECO:0000313" key="9">
    <source>
        <dbReference type="Proteomes" id="UP000056090"/>
    </source>
</evidence>
<keyword evidence="3 4" id="KW-0998">Cell outer membrane</keyword>
<evidence type="ECO:0000259" key="5">
    <source>
        <dbReference type="Pfam" id="PF04355"/>
    </source>
</evidence>
<protein>
    <recommendedName>
        <fullName evidence="4">Outer membrane protein assembly factor BamE</fullName>
    </recommendedName>
</protein>
<dbReference type="EMBL" id="CP008849">
    <property type="protein sequence ID" value="AIF98518.1"/>
    <property type="molecule type" value="Genomic_DNA"/>
</dbReference>
<dbReference type="AlphaFoldDB" id="A0A075NYD7"/>
<keyword evidence="4" id="KW-0564">Palmitate</keyword>
<dbReference type="OrthoDB" id="9808250at2"/>
<accession>A0A075NYD7</accession>
<evidence type="ECO:0000313" key="11">
    <source>
        <dbReference type="Proteomes" id="UP000264779"/>
    </source>
</evidence>
<dbReference type="PANTHER" id="PTHR37482">
    <property type="entry name" value="OUTER MEMBRANE PROTEIN ASSEMBLY FACTOR BAME"/>
    <property type="match status" value="1"/>
</dbReference>
<dbReference type="Pfam" id="PF04355">
    <property type="entry name" value="BamE"/>
    <property type="match status" value="1"/>
</dbReference>
<dbReference type="InterPro" id="IPR007450">
    <property type="entry name" value="BamE_dom"/>
</dbReference>
<dbReference type="GO" id="GO:1990063">
    <property type="term" value="C:Bam protein complex"/>
    <property type="evidence" value="ECO:0007669"/>
    <property type="project" value="TreeGrafter"/>
</dbReference>
<dbReference type="GO" id="GO:0030674">
    <property type="term" value="F:protein-macromolecule adaptor activity"/>
    <property type="evidence" value="ECO:0007669"/>
    <property type="project" value="TreeGrafter"/>
</dbReference>
<reference evidence="6 9" key="1">
    <citation type="submission" date="2014-06" db="EMBL/GenBank/DDBJ databases">
        <title>Genomes of Alteromonas australica, a world apart.</title>
        <authorList>
            <person name="Gonzaga A."/>
            <person name="Lopez-Perez M."/>
            <person name="Rodriguez-Valera F."/>
        </authorList>
    </citation>
    <scope>NUCLEOTIDE SEQUENCE [LARGE SCALE GENOMIC DNA]</scope>
    <source>
        <strain evidence="6 9">H 17</strain>
    </source>
</reference>
<keyword evidence="1 4" id="KW-0732">Signal</keyword>
<dbReference type="Proteomes" id="UP000264779">
    <property type="component" value="Unassembled WGS sequence"/>
</dbReference>
<comment type="function">
    <text evidence="4">Part of the outer membrane protein assembly complex, which is involved in assembly and insertion of beta-barrel proteins into the outer membrane.</text>
</comment>
<dbReference type="GO" id="GO:0051205">
    <property type="term" value="P:protein insertion into membrane"/>
    <property type="evidence" value="ECO:0007669"/>
    <property type="project" value="UniProtKB-UniRule"/>
</dbReference>
<comment type="subunit">
    <text evidence="4">Part of the Bam complex.</text>
</comment>
<dbReference type="KEGG" id="aal:EP13_07345"/>
<evidence type="ECO:0000313" key="6">
    <source>
        <dbReference type="EMBL" id="AIF98518.1"/>
    </source>
</evidence>
<dbReference type="Proteomes" id="UP000263517">
    <property type="component" value="Unassembled WGS sequence"/>
</dbReference>
<dbReference type="HAMAP" id="MF_00925">
    <property type="entry name" value="OM_assembly_BamE"/>
    <property type="match status" value="1"/>
</dbReference>
<evidence type="ECO:0000256" key="2">
    <source>
        <dbReference type="ARBA" id="ARBA00023136"/>
    </source>
</evidence>
<name>A0A075NYD7_9ALTE</name>
<dbReference type="InterPro" id="IPR037873">
    <property type="entry name" value="BamE-like"/>
</dbReference>
<evidence type="ECO:0000313" key="8">
    <source>
        <dbReference type="EMBL" id="HBU51226.1"/>
    </source>
</evidence>
<dbReference type="Proteomes" id="UP000056090">
    <property type="component" value="Chromosome"/>
</dbReference>
<dbReference type="Gene3D" id="3.30.1450.10">
    <property type="match status" value="1"/>
</dbReference>
<evidence type="ECO:0000256" key="3">
    <source>
        <dbReference type="ARBA" id="ARBA00023237"/>
    </source>
</evidence>
<dbReference type="PANTHER" id="PTHR37482:SF1">
    <property type="entry name" value="OUTER MEMBRANE PROTEIN ASSEMBLY FACTOR BAME"/>
    <property type="match status" value="1"/>
</dbReference>
<dbReference type="PROSITE" id="PS51257">
    <property type="entry name" value="PROKAR_LIPOPROTEIN"/>
    <property type="match status" value="1"/>
</dbReference>
<reference evidence="10 11" key="2">
    <citation type="journal article" date="2018" name="Nat. Biotechnol.">
        <title>A standardized bacterial taxonomy based on genome phylogeny substantially revises the tree of life.</title>
        <authorList>
            <person name="Parks D.H."/>
            <person name="Chuvochina M."/>
            <person name="Waite D.W."/>
            <person name="Rinke C."/>
            <person name="Skarshewski A."/>
            <person name="Chaumeil P.A."/>
            <person name="Hugenholtz P."/>
        </authorList>
    </citation>
    <scope>NUCLEOTIDE SEQUENCE [LARGE SCALE GENOMIC DNA]</scope>
    <source>
        <strain evidence="8">UBA11621</strain>
        <strain evidence="7">UBA11978</strain>
    </source>
</reference>
<dbReference type="STRING" id="589873.EP12_07445"/>
<gene>
    <name evidence="4" type="primary">bamE</name>
    <name evidence="7" type="ORF">DCW74_01290</name>
    <name evidence="8" type="ORF">DEB45_08190</name>
    <name evidence="6" type="ORF">EP13_07345</name>
</gene>
<keyword evidence="4" id="KW-0449">Lipoprotein</keyword>
<dbReference type="RefSeq" id="WP_044056701.1">
    <property type="nucleotide sequence ID" value="NZ_CAJXAX010000025.1"/>
</dbReference>
<dbReference type="InterPro" id="IPR026592">
    <property type="entry name" value="BamE"/>
</dbReference>
<dbReference type="EMBL" id="DNAN01000047">
    <property type="protein sequence ID" value="HAW74353.1"/>
    <property type="molecule type" value="Genomic_DNA"/>
</dbReference>
<evidence type="ECO:0000313" key="10">
    <source>
        <dbReference type="Proteomes" id="UP000263517"/>
    </source>
</evidence>
<evidence type="ECO:0000256" key="4">
    <source>
        <dbReference type="HAMAP-Rule" id="MF_00925"/>
    </source>
</evidence>
<proteinExistence type="inferred from homology"/>
<dbReference type="EMBL" id="DONK01000120">
    <property type="protein sequence ID" value="HBU51226.1"/>
    <property type="molecule type" value="Genomic_DNA"/>
</dbReference>
<organism evidence="6 9">
    <name type="scientific">Alteromonas australica</name>
    <dbReference type="NCBI Taxonomy" id="589873"/>
    <lineage>
        <taxon>Bacteria</taxon>
        <taxon>Pseudomonadati</taxon>
        <taxon>Pseudomonadota</taxon>
        <taxon>Gammaproteobacteria</taxon>
        <taxon>Alteromonadales</taxon>
        <taxon>Alteromonadaceae</taxon>
        <taxon>Alteromonas/Salinimonas group</taxon>
        <taxon>Alteromonas</taxon>
    </lineage>
</organism>
<keyword evidence="2 4" id="KW-0472">Membrane</keyword>
<evidence type="ECO:0000313" key="7">
    <source>
        <dbReference type="EMBL" id="HAW74353.1"/>
    </source>
</evidence>
<dbReference type="PATRIC" id="fig|589873.4.peg.1616"/>
<keyword evidence="9" id="KW-1185">Reference proteome</keyword>